<accession>A0A0F9THF1</accession>
<organism evidence="2">
    <name type="scientific">marine sediment metagenome</name>
    <dbReference type="NCBI Taxonomy" id="412755"/>
    <lineage>
        <taxon>unclassified sequences</taxon>
        <taxon>metagenomes</taxon>
        <taxon>ecological metagenomes</taxon>
    </lineage>
</organism>
<feature type="coiled-coil region" evidence="1">
    <location>
        <begin position="6"/>
        <end position="47"/>
    </location>
</feature>
<reference evidence="2" key="1">
    <citation type="journal article" date="2015" name="Nature">
        <title>Complex archaea that bridge the gap between prokaryotes and eukaryotes.</title>
        <authorList>
            <person name="Spang A."/>
            <person name="Saw J.H."/>
            <person name="Jorgensen S.L."/>
            <person name="Zaremba-Niedzwiedzka K."/>
            <person name="Martijn J."/>
            <person name="Lind A.E."/>
            <person name="van Eijk R."/>
            <person name="Schleper C."/>
            <person name="Guy L."/>
            <person name="Ettema T.J."/>
        </authorList>
    </citation>
    <scope>NUCLEOTIDE SEQUENCE</scope>
</reference>
<gene>
    <name evidence="2" type="ORF">LCGC14_0729050</name>
</gene>
<keyword evidence="1" id="KW-0175">Coiled coil</keyword>
<evidence type="ECO:0000313" key="2">
    <source>
        <dbReference type="EMBL" id="KKN40883.1"/>
    </source>
</evidence>
<proteinExistence type="predicted"/>
<comment type="caution">
    <text evidence="2">The sequence shown here is derived from an EMBL/GenBank/DDBJ whole genome shotgun (WGS) entry which is preliminary data.</text>
</comment>
<protein>
    <submittedName>
        <fullName evidence="2">Uncharacterized protein</fullName>
    </submittedName>
</protein>
<dbReference type="EMBL" id="LAZR01001681">
    <property type="protein sequence ID" value="KKN40883.1"/>
    <property type="molecule type" value="Genomic_DNA"/>
</dbReference>
<name>A0A0F9THF1_9ZZZZ</name>
<dbReference type="AlphaFoldDB" id="A0A0F9THF1"/>
<evidence type="ECO:0000256" key="1">
    <source>
        <dbReference type="SAM" id="Coils"/>
    </source>
</evidence>
<dbReference type="Gene3D" id="1.20.5.170">
    <property type="match status" value="1"/>
</dbReference>
<sequence>MAEHPLRTLLAKIEKLETKIEELNLVINDTDTENAELTRKLDAYEIAIEVIATDLEKIEGYVKEVKLFKDVRF</sequence>